<protein>
    <submittedName>
        <fullName evidence="4">Uncharacterized protein</fullName>
    </submittedName>
</protein>
<name>A0A2H5QPU4_CITUN</name>
<dbReference type="PANTHER" id="PTHR42898:SF79">
    <property type="entry name" value="NAD(P)-BINDING ROSSMANN-FOLD PROTEIN"/>
    <property type="match status" value="1"/>
</dbReference>
<organism evidence="4 5">
    <name type="scientific">Citrus unshiu</name>
    <name type="common">Satsuma mandarin</name>
    <name type="synonym">Citrus nobilis var. unshiu</name>
    <dbReference type="NCBI Taxonomy" id="55188"/>
    <lineage>
        <taxon>Eukaryota</taxon>
        <taxon>Viridiplantae</taxon>
        <taxon>Streptophyta</taxon>
        <taxon>Embryophyta</taxon>
        <taxon>Tracheophyta</taxon>
        <taxon>Spermatophyta</taxon>
        <taxon>Magnoliopsida</taxon>
        <taxon>eudicotyledons</taxon>
        <taxon>Gunneridae</taxon>
        <taxon>Pentapetalae</taxon>
        <taxon>rosids</taxon>
        <taxon>malvids</taxon>
        <taxon>Sapindales</taxon>
        <taxon>Rutaceae</taxon>
        <taxon>Aurantioideae</taxon>
        <taxon>Citrus</taxon>
    </lineage>
</organism>
<evidence type="ECO:0000256" key="2">
    <source>
        <dbReference type="ARBA" id="ARBA00023002"/>
    </source>
</evidence>
<keyword evidence="5" id="KW-1185">Reference proteome</keyword>
<gene>
    <name evidence="4" type="ORF">CUMW_250400</name>
</gene>
<dbReference type="AlphaFoldDB" id="A0A2H5QPU4"/>
<dbReference type="Proteomes" id="UP000236630">
    <property type="component" value="Unassembled WGS sequence"/>
</dbReference>
<dbReference type="PANTHER" id="PTHR42898">
    <property type="entry name" value="TROPINONE REDUCTASE"/>
    <property type="match status" value="1"/>
</dbReference>
<keyword evidence="1" id="KW-0521">NADP</keyword>
<evidence type="ECO:0000313" key="4">
    <source>
        <dbReference type="EMBL" id="GAY66641.1"/>
    </source>
</evidence>
<accession>A0A2H5QPU4</accession>
<evidence type="ECO:0000256" key="3">
    <source>
        <dbReference type="ARBA" id="ARBA00025714"/>
    </source>
</evidence>
<comment type="caution">
    <text evidence="4">The sequence shown here is derived from an EMBL/GenBank/DDBJ whole genome shotgun (WGS) entry which is preliminary data.</text>
</comment>
<dbReference type="InterPro" id="IPR002347">
    <property type="entry name" value="SDR_fam"/>
</dbReference>
<dbReference type="Gene3D" id="3.40.50.720">
    <property type="entry name" value="NAD(P)-binding Rossmann-like Domain"/>
    <property type="match status" value="1"/>
</dbReference>
<keyword evidence="2" id="KW-0560">Oxidoreductase</keyword>
<dbReference type="SUPFAM" id="SSF51735">
    <property type="entry name" value="NAD(P)-binding Rossmann-fold domains"/>
    <property type="match status" value="1"/>
</dbReference>
<dbReference type="EMBL" id="BDQV01000599">
    <property type="protein sequence ID" value="GAY66641.1"/>
    <property type="molecule type" value="Genomic_DNA"/>
</dbReference>
<sequence>MCEATIANQEWIPYLMNDGVFQMERIRAYIRRRDPDDDLKELIKLHVNRKTHDQATKNGAGRRRWYLECMTALVTGAAKGLRNLQRLAPLFICALDEIEINDCVCEWKAKGFKISGSLCDVPKREEREKLMKHINNVGANVSRLNTVDFTAEDLCFSWLPISSQLLTSPNLEHPLPKASGAASIVMMSSVSSMVSVSGVSIYVPTKAAMSQVAKNLAREWPKDSIRANSVALWITKSSMAVVLVIDNL</sequence>
<reference evidence="4 5" key="1">
    <citation type="journal article" date="2017" name="Front. Genet.">
        <title>Draft sequencing of the heterozygous diploid genome of Satsuma (Citrus unshiu Marc.) using a hybrid assembly approach.</title>
        <authorList>
            <person name="Shimizu T."/>
            <person name="Tanizawa Y."/>
            <person name="Mochizuki T."/>
            <person name="Nagasaki H."/>
            <person name="Yoshioka T."/>
            <person name="Toyoda A."/>
            <person name="Fujiyama A."/>
            <person name="Kaminuma E."/>
            <person name="Nakamura Y."/>
        </authorList>
    </citation>
    <scope>NUCLEOTIDE SEQUENCE [LARGE SCALE GENOMIC DNA]</scope>
    <source>
        <strain evidence="5">cv. Miyagawa wase</strain>
    </source>
</reference>
<comment type="similarity">
    <text evidence="3">Belongs to the short-chain dehydrogenases/reductases (SDR) family. SDR65C subfamily.</text>
</comment>
<dbReference type="PRINTS" id="PR00081">
    <property type="entry name" value="GDHRDH"/>
</dbReference>
<dbReference type="InterPro" id="IPR045000">
    <property type="entry name" value="TR"/>
</dbReference>
<evidence type="ECO:0000313" key="5">
    <source>
        <dbReference type="Proteomes" id="UP000236630"/>
    </source>
</evidence>
<dbReference type="STRING" id="55188.A0A2H5QPU4"/>
<dbReference type="GO" id="GO:0016491">
    <property type="term" value="F:oxidoreductase activity"/>
    <property type="evidence" value="ECO:0007669"/>
    <property type="project" value="UniProtKB-KW"/>
</dbReference>
<dbReference type="InterPro" id="IPR036291">
    <property type="entry name" value="NAD(P)-bd_dom_sf"/>
</dbReference>
<dbReference type="Pfam" id="PF13561">
    <property type="entry name" value="adh_short_C2"/>
    <property type="match status" value="1"/>
</dbReference>
<proteinExistence type="inferred from homology"/>
<evidence type="ECO:0000256" key="1">
    <source>
        <dbReference type="ARBA" id="ARBA00022857"/>
    </source>
</evidence>